<dbReference type="EMBL" id="CAJVAS010000006">
    <property type="protein sequence ID" value="CAG7616057.1"/>
    <property type="molecule type" value="Genomic_DNA"/>
</dbReference>
<dbReference type="Pfam" id="PF02311">
    <property type="entry name" value="AraC_binding"/>
    <property type="match status" value="1"/>
</dbReference>
<gene>
    <name evidence="5" type="primary">rhaR_23</name>
    <name evidence="5" type="ORF">PAESOLCIP111_01859</name>
</gene>
<dbReference type="InterPro" id="IPR018060">
    <property type="entry name" value="HTH_AraC"/>
</dbReference>
<keyword evidence="3" id="KW-0804">Transcription</keyword>
<dbReference type="PROSITE" id="PS01124">
    <property type="entry name" value="HTH_ARAC_FAMILY_2"/>
    <property type="match status" value="1"/>
</dbReference>
<evidence type="ECO:0000256" key="2">
    <source>
        <dbReference type="ARBA" id="ARBA00023125"/>
    </source>
</evidence>
<keyword evidence="2" id="KW-0238">DNA-binding</keyword>
<sequence length="306" mass="35092">MYTMNESFYADYLRIKVRWIREMRKPPSYAFERMNIPYTLFWIVMDGALTVHIDGQPFHAVKGDLIIFPPNVTFWLPPREGGKDIHYLSLCTELTIAGLDVVHLYKLPVISSHLASPSLPALLTVWERAVTVFEQLGELVASRAPSPSQPGGPSAPTVISDTDVSVQFFGLHAELFQWLHRFLMLMRPYLPAEPLQFDPRVMNACDYIRQHLGRPIGLEELARHVHLSQSHFSHLFYKSLGLSPIDYVQKSRIQLAKELLMNSSHTIKEIAERTGYAEQSQLSRAFRKQEGISPLRYREACRSMPK</sequence>
<proteinExistence type="predicted"/>
<dbReference type="GO" id="GO:0043565">
    <property type="term" value="F:sequence-specific DNA binding"/>
    <property type="evidence" value="ECO:0007669"/>
    <property type="project" value="InterPro"/>
</dbReference>
<name>A0A916JYI7_9BACL</name>
<organism evidence="5 6">
    <name type="scientific">Paenibacillus solanacearum</name>
    <dbReference type="NCBI Taxonomy" id="2048548"/>
    <lineage>
        <taxon>Bacteria</taxon>
        <taxon>Bacillati</taxon>
        <taxon>Bacillota</taxon>
        <taxon>Bacilli</taxon>
        <taxon>Bacillales</taxon>
        <taxon>Paenibacillaceae</taxon>
        <taxon>Paenibacillus</taxon>
    </lineage>
</organism>
<dbReference type="PANTHER" id="PTHR46796">
    <property type="entry name" value="HTH-TYPE TRANSCRIPTIONAL ACTIVATOR RHAS-RELATED"/>
    <property type="match status" value="1"/>
</dbReference>
<reference evidence="5" key="1">
    <citation type="submission" date="2021-06" db="EMBL/GenBank/DDBJ databases">
        <authorList>
            <person name="Criscuolo A."/>
        </authorList>
    </citation>
    <scope>NUCLEOTIDE SEQUENCE</scope>
    <source>
        <strain evidence="5">CIP111600</strain>
    </source>
</reference>
<protein>
    <submittedName>
        <fullName evidence="5">HTH-type transcriptional activator RhaR</fullName>
    </submittedName>
</protein>
<dbReference type="Pfam" id="PF12833">
    <property type="entry name" value="HTH_18"/>
    <property type="match status" value="1"/>
</dbReference>
<keyword evidence="6" id="KW-1185">Reference proteome</keyword>
<keyword evidence="1" id="KW-0805">Transcription regulation</keyword>
<dbReference type="PROSITE" id="PS00041">
    <property type="entry name" value="HTH_ARAC_FAMILY_1"/>
    <property type="match status" value="1"/>
</dbReference>
<comment type="caution">
    <text evidence="5">The sequence shown here is derived from an EMBL/GenBank/DDBJ whole genome shotgun (WGS) entry which is preliminary data.</text>
</comment>
<dbReference type="AlphaFoldDB" id="A0A916JYI7"/>
<dbReference type="SMART" id="SM00342">
    <property type="entry name" value="HTH_ARAC"/>
    <property type="match status" value="1"/>
</dbReference>
<evidence type="ECO:0000313" key="6">
    <source>
        <dbReference type="Proteomes" id="UP000693672"/>
    </source>
</evidence>
<accession>A0A916JYI7</accession>
<evidence type="ECO:0000313" key="5">
    <source>
        <dbReference type="EMBL" id="CAG7616057.1"/>
    </source>
</evidence>
<dbReference type="InterPro" id="IPR018062">
    <property type="entry name" value="HTH_AraC-typ_CS"/>
</dbReference>
<dbReference type="InterPro" id="IPR003313">
    <property type="entry name" value="AraC-bd"/>
</dbReference>
<evidence type="ECO:0000256" key="3">
    <source>
        <dbReference type="ARBA" id="ARBA00023163"/>
    </source>
</evidence>
<evidence type="ECO:0000256" key="1">
    <source>
        <dbReference type="ARBA" id="ARBA00023015"/>
    </source>
</evidence>
<dbReference type="GO" id="GO:0003700">
    <property type="term" value="F:DNA-binding transcription factor activity"/>
    <property type="evidence" value="ECO:0007669"/>
    <property type="project" value="InterPro"/>
</dbReference>
<feature type="domain" description="HTH araC/xylS-type" evidence="4">
    <location>
        <begin position="202"/>
        <end position="300"/>
    </location>
</feature>
<dbReference type="Proteomes" id="UP000693672">
    <property type="component" value="Unassembled WGS sequence"/>
</dbReference>
<evidence type="ECO:0000259" key="4">
    <source>
        <dbReference type="PROSITE" id="PS01124"/>
    </source>
</evidence>
<dbReference type="InterPro" id="IPR050204">
    <property type="entry name" value="AraC_XylS_family_regulators"/>
</dbReference>